<organism evidence="9 10">
    <name type="scientific">Deinococcus aerophilus</name>
    <dbReference type="NCBI Taxonomy" id="522488"/>
    <lineage>
        <taxon>Bacteria</taxon>
        <taxon>Thermotogati</taxon>
        <taxon>Deinococcota</taxon>
        <taxon>Deinococci</taxon>
        <taxon>Deinococcales</taxon>
        <taxon>Deinococcaceae</taxon>
        <taxon>Deinococcus</taxon>
    </lineage>
</organism>
<evidence type="ECO:0000256" key="1">
    <source>
        <dbReference type="ARBA" id="ARBA00022448"/>
    </source>
</evidence>
<dbReference type="Gene3D" id="1.10.760.10">
    <property type="entry name" value="Cytochrome c-like domain"/>
    <property type="match status" value="2"/>
</dbReference>
<feature type="chain" id="PRO_5047365451" evidence="7">
    <location>
        <begin position="27"/>
        <end position="231"/>
    </location>
</feature>
<protein>
    <submittedName>
        <fullName evidence="9">Cytochrome c</fullName>
    </submittedName>
</protein>
<evidence type="ECO:0000256" key="2">
    <source>
        <dbReference type="ARBA" id="ARBA00022617"/>
    </source>
</evidence>
<evidence type="ECO:0000256" key="7">
    <source>
        <dbReference type="SAM" id="SignalP"/>
    </source>
</evidence>
<keyword evidence="7" id="KW-0732">Signal</keyword>
<dbReference type="RefSeq" id="WP_188901119.1">
    <property type="nucleotide sequence ID" value="NZ_BMOM01000003.1"/>
</dbReference>
<keyword evidence="4" id="KW-0249">Electron transport</keyword>
<dbReference type="PROSITE" id="PS51007">
    <property type="entry name" value="CYTC"/>
    <property type="match status" value="2"/>
</dbReference>
<proteinExistence type="predicted"/>
<reference evidence="10" key="1">
    <citation type="journal article" date="2019" name="Int. J. Syst. Evol. Microbiol.">
        <title>The Global Catalogue of Microorganisms (GCM) 10K type strain sequencing project: providing services to taxonomists for standard genome sequencing and annotation.</title>
        <authorList>
            <consortium name="The Broad Institute Genomics Platform"/>
            <consortium name="The Broad Institute Genome Sequencing Center for Infectious Disease"/>
            <person name="Wu L."/>
            <person name="Ma J."/>
        </authorList>
    </citation>
    <scope>NUCLEOTIDE SEQUENCE [LARGE SCALE GENOMIC DNA]</scope>
    <source>
        <strain evidence="10">JCM 15443</strain>
    </source>
</reference>
<evidence type="ECO:0000256" key="6">
    <source>
        <dbReference type="PROSITE-ProRule" id="PRU00433"/>
    </source>
</evidence>
<keyword evidence="1" id="KW-0813">Transport</keyword>
<dbReference type="Proteomes" id="UP000661918">
    <property type="component" value="Unassembled WGS sequence"/>
</dbReference>
<name>A0ABQ2GKG5_9DEIO</name>
<evidence type="ECO:0000313" key="9">
    <source>
        <dbReference type="EMBL" id="GGL99757.1"/>
    </source>
</evidence>
<sequence length="231" mass="24405">MQRTVRLSVWLAVPFALFVPTLSALAQSALGGGGAPSGGNPLALSYRTPDPARGQQVSQSCQGCHGPGLVSRDPEVPSLAGQHFSYVQFQLAVYRAKLRPGPVMQQVAGKLSDQDIADIAAYAETLQPGPAWKTESAALRVRGAALFHVGDGPRNIIACAICHGDDGRGNNRLGVASITNLAPEYALEVLHEFKNTPEFGVPHPNAMRIALQPLTEDDLKAVAAYISSMGQ</sequence>
<dbReference type="InterPro" id="IPR036909">
    <property type="entry name" value="Cyt_c-like_dom_sf"/>
</dbReference>
<dbReference type="InterPro" id="IPR050597">
    <property type="entry name" value="Cytochrome_c_Oxidase_Subunit"/>
</dbReference>
<keyword evidence="2 6" id="KW-0349">Heme</keyword>
<evidence type="ECO:0000256" key="3">
    <source>
        <dbReference type="ARBA" id="ARBA00022723"/>
    </source>
</evidence>
<evidence type="ECO:0000256" key="4">
    <source>
        <dbReference type="ARBA" id="ARBA00022982"/>
    </source>
</evidence>
<keyword evidence="5 6" id="KW-0408">Iron</keyword>
<evidence type="ECO:0000256" key="5">
    <source>
        <dbReference type="ARBA" id="ARBA00023004"/>
    </source>
</evidence>
<dbReference type="PANTHER" id="PTHR33751:SF9">
    <property type="entry name" value="CYTOCHROME C4"/>
    <property type="match status" value="1"/>
</dbReference>
<feature type="signal peptide" evidence="7">
    <location>
        <begin position="1"/>
        <end position="26"/>
    </location>
</feature>
<dbReference type="Pfam" id="PF00034">
    <property type="entry name" value="Cytochrom_C"/>
    <property type="match status" value="2"/>
</dbReference>
<comment type="caution">
    <text evidence="9">The sequence shown here is derived from an EMBL/GenBank/DDBJ whole genome shotgun (WGS) entry which is preliminary data.</text>
</comment>
<gene>
    <name evidence="9" type="ORF">GCM10010841_05440</name>
</gene>
<feature type="domain" description="Cytochrome c" evidence="8">
    <location>
        <begin position="138"/>
        <end position="230"/>
    </location>
</feature>
<evidence type="ECO:0000313" key="10">
    <source>
        <dbReference type="Proteomes" id="UP000661918"/>
    </source>
</evidence>
<dbReference type="PANTHER" id="PTHR33751">
    <property type="entry name" value="CBB3-TYPE CYTOCHROME C OXIDASE SUBUNIT FIXP"/>
    <property type="match status" value="1"/>
</dbReference>
<dbReference type="EMBL" id="BMOM01000003">
    <property type="protein sequence ID" value="GGL99757.1"/>
    <property type="molecule type" value="Genomic_DNA"/>
</dbReference>
<evidence type="ECO:0000259" key="8">
    <source>
        <dbReference type="PROSITE" id="PS51007"/>
    </source>
</evidence>
<feature type="domain" description="Cytochrome c" evidence="8">
    <location>
        <begin position="49"/>
        <end position="127"/>
    </location>
</feature>
<dbReference type="SUPFAM" id="SSF46626">
    <property type="entry name" value="Cytochrome c"/>
    <property type="match status" value="2"/>
</dbReference>
<keyword evidence="3 6" id="KW-0479">Metal-binding</keyword>
<accession>A0ABQ2GKG5</accession>
<keyword evidence="10" id="KW-1185">Reference proteome</keyword>
<dbReference type="InterPro" id="IPR009056">
    <property type="entry name" value="Cyt_c-like_dom"/>
</dbReference>